<gene>
    <name evidence="1" type="ORF">HPB47_019987</name>
</gene>
<reference evidence="1 2" key="1">
    <citation type="journal article" date="2020" name="Cell">
        <title>Large-Scale Comparative Analyses of Tick Genomes Elucidate Their Genetic Diversity and Vector Capacities.</title>
        <authorList>
            <consortium name="Tick Genome and Microbiome Consortium (TIGMIC)"/>
            <person name="Jia N."/>
            <person name="Wang J."/>
            <person name="Shi W."/>
            <person name="Du L."/>
            <person name="Sun Y."/>
            <person name="Zhan W."/>
            <person name="Jiang J.F."/>
            <person name="Wang Q."/>
            <person name="Zhang B."/>
            <person name="Ji P."/>
            <person name="Bell-Sakyi L."/>
            <person name="Cui X.M."/>
            <person name="Yuan T.T."/>
            <person name="Jiang B.G."/>
            <person name="Yang W.F."/>
            <person name="Lam T.T."/>
            <person name="Chang Q.C."/>
            <person name="Ding S.J."/>
            <person name="Wang X.J."/>
            <person name="Zhu J.G."/>
            <person name="Ruan X.D."/>
            <person name="Zhao L."/>
            <person name="Wei J.T."/>
            <person name="Ye R.Z."/>
            <person name="Que T.C."/>
            <person name="Du C.H."/>
            <person name="Zhou Y.H."/>
            <person name="Cheng J.X."/>
            <person name="Dai P.F."/>
            <person name="Guo W.B."/>
            <person name="Han X.H."/>
            <person name="Huang E.J."/>
            <person name="Li L.F."/>
            <person name="Wei W."/>
            <person name="Gao Y.C."/>
            <person name="Liu J.Z."/>
            <person name="Shao H.Z."/>
            <person name="Wang X."/>
            <person name="Wang C.C."/>
            <person name="Yang T.C."/>
            <person name="Huo Q.B."/>
            <person name="Li W."/>
            <person name="Chen H.Y."/>
            <person name="Chen S.E."/>
            <person name="Zhou L.G."/>
            <person name="Ni X.B."/>
            <person name="Tian J.H."/>
            <person name="Sheng Y."/>
            <person name="Liu T."/>
            <person name="Pan Y.S."/>
            <person name="Xia L.Y."/>
            <person name="Li J."/>
            <person name="Zhao F."/>
            <person name="Cao W.C."/>
        </authorList>
    </citation>
    <scope>NUCLEOTIDE SEQUENCE [LARGE SCALE GENOMIC DNA]</scope>
    <source>
        <strain evidence="1">Iper-2018</strain>
    </source>
</reference>
<dbReference type="EMBL" id="JABSTQ010009065">
    <property type="protein sequence ID" value="KAG0433366.1"/>
    <property type="molecule type" value="Genomic_DNA"/>
</dbReference>
<protein>
    <submittedName>
        <fullName evidence="1">Uncharacterized protein</fullName>
    </submittedName>
</protein>
<name>A0AC60QGN2_IXOPE</name>
<proteinExistence type="predicted"/>
<comment type="caution">
    <text evidence="1">The sequence shown here is derived from an EMBL/GenBank/DDBJ whole genome shotgun (WGS) entry which is preliminary data.</text>
</comment>
<dbReference type="Proteomes" id="UP000805193">
    <property type="component" value="Unassembled WGS sequence"/>
</dbReference>
<keyword evidence="2" id="KW-1185">Reference proteome</keyword>
<sequence>MLATAFAVFFMYVFFIVFVEVYKEPEVTLDIGQVQGRTSPVLKLNVFYGIPYAKPPVGHLRFRKPEPMPPSSRILDARNMRYPCVQGSYFAFDRTLIEAGNASEDCLHLNIYAPQRSEDVAGTRGGVLNPVFVLLLGWDFGHGSNSYSFADASRFAEKARAVVVVPNYRLGAFGFMRSEQQKSPGNMGLLDQAMMLRWVRDNILSFGGNPHNVVLLGQGTGGTTAGYNLLSPMTRGFTRRAILHSGSPLMPFPEERGDPIEGTATGLHCPDLGQRQDVDPVSLVQCIHRTPTGRLRDALEGKFYPVYGDAYLPDKFSGLVRASGDTAGTVLVGNVQNEGDLLVAHEFRNLTEKELSTDSLGDIEARLLTYLQGYRVSNLTTIIRRYYEELRHAAGHVTFFRLAADLLGDMLFVCPMQLYADIYSAAGNDVYYFLFRYKPSTTLLPTGNLVGDGATQMDDLAVLFGVGLDNMNEEDFFEVMAGIWARFGKNGDLPVIVNQSWPRYTGSRRNYVLLNHNHMSITTKFRDIYCDMWRPYLRGR</sequence>
<accession>A0AC60QGN2</accession>
<evidence type="ECO:0000313" key="2">
    <source>
        <dbReference type="Proteomes" id="UP000805193"/>
    </source>
</evidence>
<organism evidence="1 2">
    <name type="scientific">Ixodes persulcatus</name>
    <name type="common">Taiga tick</name>
    <dbReference type="NCBI Taxonomy" id="34615"/>
    <lineage>
        <taxon>Eukaryota</taxon>
        <taxon>Metazoa</taxon>
        <taxon>Ecdysozoa</taxon>
        <taxon>Arthropoda</taxon>
        <taxon>Chelicerata</taxon>
        <taxon>Arachnida</taxon>
        <taxon>Acari</taxon>
        <taxon>Parasitiformes</taxon>
        <taxon>Ixodida</taxon>
        <taxon>Ixodoidea</taxon>
        <taxon>Ixodidae</taxon>
        <taxon>Ixodinae</taxon>
        <taxon>Ixodes</taxon>
    </lineage>
</organism>
<evidence type="ECO:0000313" key="1">
    <source>
        <dbReference type="EMBL" id="KAG0433366.1"/>
    </source>
</evidence>